<accession>A0A1G5WNY8</accession>
<dbReference type="EMBL" id="FMXA01000026">
    <property type="protein sequence ID" value="SDA59901.1"/>
    <property type="molecule type" value="Genomic_DNA"/>
</dbReference>
<dbReference type="Gene3D" id="2.40.30.170">
    <property type="match status" value="1"/>
</dbReference>
<dbReference type="PANTHER" id="PTHR30469">
    <property type="entry name" value="MULTIDRUG RESISTANCE PROTEIN MDTA"/>
    <property type="match status" value="1"/>
</dbReference>
<dbReference type="GO" id="GO:0015562">
    <property type="term" value="F:efflux transmembrane transporter activity"/>
    <property type="evidence" value="ECO:0007669"/>
    <property type="project" value="TreeGrafter"/>
</dbReference>
<dbReference type="GeneID" id="87756497"/>
<reference evidence="4 5" key="1">
    <citation type="submission" date="2016-10" db="EMBL/GenBank/DDBJ databases">
        <authorList>
            <person name="de Groot N.N."/>
        </authorList>
    </citation>
    <scope>NUCLEOTIDE SEQUENCE [LARGE SCALE GENOMIC DNA]</scope>
    <source>
        <strain evidence="4 5">DSM 15230</strain>
    </source>
</reference>
<comment type="similarity">
    <text evidence="1">Belongs to the membrane fusion protein (MFP) (TC 8.A.1) family.</text>
</comment>
<evidence type="ECO:0000259" key="3">
    <source>
        <dbReference type="Pfam" id="PF25917"/>
    </source>
</evidence>
<dbReference type="InterPro" id="IPR058625">
    <property type="entry name" value="MdtA-like_BSH"/>
</dbReference>
<keyword evidence="2" id="KW-0732">Signal</keyword>
<dbReference type="PROSITE" id="PS51257">
    <property type="entry name" value="PROKAR_LIPOPROTEIN"/>
    <property type="match status" value="1"/>
</dbReference>
<dbReference type="InterPro" id="IPR006143">
    <property type="entry name" value="RND_pump_MFP"/>
</dbReference>
<sequence length="367" mass="38299">MKIQMTRAVRLMCMMAVTAVVLGVSGCGKPSVSVEPASLSEVPLTIEQTVTPEAAHSAPVIPMVTGKIQSGIPDVGTKVKAGQVLFQVDSSKYQAQAAGLRAQIAASAKRTVTVQSAGGGAPIDNSMEASLLKQGIITRAEYNRIKGRNASTASSQTVTTTGGVAPAGLTASLQSLEKAIADCSIRAPIDGVVSAVYAANDKMAVAGKPALIIRQDSPVAANLELPARLDKVMDKAKDTKTLTVTLTDGKNIWYAELTRQEGQGDKEISAYRVQADNPDGQIVIGKNYKLRIETGQDAPCFIVPSKAILPNSQVAIVTADNLIDFRTVVTAGKVGNNVLILSGLKEGEQVVTNPPEGLEIGTPVDVQ</sequence>
<dbReference type="Proteomes" id="UP000199689">
    <property type="component" value="Unassembled WGS sequence"/>
</dbReference>
<dbReference type="AlphaFoldDB" id="A0A1G5WNY8"/>
<evidence type="ECO:0000256" key="2">
    <source>
        <dbReference type="SAM" id="SignalP"/>
    </source>
</evidence>
<evidence type="ECO:0000313" key="4">
    <source>
        <dbReference type="EMBL" id="SDA59901.1"/>
    </source>
</evidence>
<dbReference type="GO" id="GO:1990281">
    <property type="term" value="C:efflux pump complex"/>
    <property type="evidence" value="ECO:0007669"/>
    <property type="project" value="TreeGrafter"/>
</dbReference>
<feature type="chain" id="PRO_5038442648" evidence="2">
    <location>
        <begin position="24"/>
        <end position="367"/>
    </location>
</feature>
<dbReference type="SUPFAM" id="SSF111369">
    <property type="entry name" value="HlyD-like secretion proteins"/>
    <property type="match status" value="1"/>
</dbReference>
<feature type="domain" description="Multidrug resistance protein MdtA-like barrel-sandwich hybrid" evidence="3">
    <location>
        <begin position="58"/>
        <end position="212"/>
    </location>
</feature>
<dbReference type="Gene3D" id="1.10.287.470">
    <property type="entry name" value="Helix hairpin bin"/>
    <property type="match status" value="1"/>
</dbReference>
<proteinExistence type="inferred from homology"/>
<dbReference type="STRING" id="209880.SAMN02910343_01506"/>
<dbReference type="Pfam" id="PF25917">
    <property type="entry name" value="BSH_RND"/>
    <property type="match status" value="1"/>
</dbReference>
<feature type="signal peptide" evidence="2">
    <location>
        <begin position="1"/>
        <end position="23"/>
    </location>
</feature>
<evidence type="ECO:0000313" key="5">
    <source>
        <dbReference type="Proteomes" id="UP000199689"/>
    </source>
</evidence>
<dbReference type="PANTHER" id="PTHR30469:SF37">
    <property type="entry name" value="RAGD PROTEIN"/>
    <property type="match status" value="1"/>
</dbReference>
<dbReference type="Gene3D" id="2.40.50.100">
    <property type="match status" value="1"/>
</dbReference>
<keyword evidence="5" id="KW-1185">Reference proteome</keyword>
<protein>
    <submittedName>
        <fullName evidence="4">RND family efflux transporter, MFP subunit</fullName>
    </submittedName>
</protein>
<dbReference type="RefSeq" id="WP_234944962.1">
    <property type="nucleotide sequence ID" value="NZ_FMXA01000026.1"/>
</dbReference>
<name>A0A1G5WNY8_9FIRM</name>
<gene>
    <name evidence="4" type="ORF">SAMN02910343_01506</name>
</gene>
<dbReference type="NCBIfam" id="TIGR01730">
    <property type="entry name" value="RND_mfp"/>
    <property type="match status" value="1"/>
</dbReference>
<organism evidence="4 5">
    <name type="scientific">Allisonella histaminiformans</name>
    <dbReference type="NCBI Taxonomy" id="209880"/>
    <lineage>
        <taxon>Bacteria</taxon>
        <taxon>Bacillati</taxon>
        <taxon>Bacillota</taxon>
        <taxon>Negativicutes</taxon>
        <taxon>Veillonellales</taxon>
        <taxon>Veillonellaceae</taxon>
        <taxon>Allisonella</taxon>
    </lineage>
</organism>
<dbReference type="Gene3D" id="2.40.420.20">
    <property type="match status" value="1"/>
</dbReference>
<evidence type="ECO:0000256" key="1">
    <source>
        <dbReference type="ARBA" id="ARBA00009477"/>
    </source>
</evidence>